<accession>A0A1M5TVI7</accession>
<keyword evidence="1" id="KW-1133">Transmembrane helix</keyword>
<dbReference type="Proteomes" id="UP000184522">
    <property type="component" value="Unassembled WGS sequence"/>
</dbReference>
<organism evidence="2 3">
    <name type="scientific">Winogradskyella jejuensis</name>
    <dbReference type="NCBI Taxonomy" id="1089305"/>
    <lineage>
        <taxon>Bacteria</taxon>
        <taxon>Pseudomonadati</taxon>
        <taxon>Bacteroidota</taxon>
        <taxon>Flavobacteriia</taxon>
        <taxon>Flavobacteriales</taxon>
        <taxon>Flavobacteriaceae</taxon>
        <taxon>Winogradskyella</taxon>
    </lineage>
</organism>
<dbReference type="STRING" id="1089305.SAMN05444148_2284"/>
<keyword evidence="1" id="KW-0472">Membrane</keyword>
<name>A0A1M5TVI7_9FLAO</name>
<dbReference type="RefSeq" id="WP_073086521.1">
    <property type="nucleotide sequence ID" value="NZ_FQWS01000002.1"/>
</dbReference>
<gene>
    <name evidence="2" type="ORF">SAMN05444148_2284</name>
</gene>
<feature type="transmembrane region" description="Helical" evidence="1">
    <location>
        <begin position="6"/>
        <end position="27"/>
    </location>
</feature>
<keyword evidence="3" id="KW-1185">Reference proteome</keyword>
<evidence type="ECO:0000313" key="2">
    <source>
        <dbReference type="EMBL" id="SHH54825.1"/>
    </source>
</evidence>
<evidence type="ECO:0000256" key="1">
    <source>
        <dbReference type="SAM" id="Phobius"/>
    </source>
</evidence>
<reference evidence="3" key="1">
    <citation type="submission" date="2016-11" db="EMBL/GenBank/DDBJ databases">
        <authorList>
            <person name="Varghese N."/>
            <person name="Submissions S."/>
        </authorList>
    </citation>
    <scope>NUCLEOTIDE SEQUENCE [LARGE SCALE GENOMIC DNA]</scope>
    <source>
        <strain evidence="3">DSM 25330</strain>
    </source>
</reference>
<sequence>MKNIYISLILFGIIGLFLSILDFIEYLKYEKIRPKRIEKWLDLKPFSDFKMKKFEKQNSYYRGIINNYFVLVGIEWEDYQKNPSYYLKVLFNPYSKDKIMSFNHFIKKNDFGNTDYFNDLQSLNKYYNKKEFSKINYIDLNREINKMIDYLVKNNFKSISLVKWNKSKDYVCEVKEDYLKRV</sequence>
<dbReference type="AlphaFoldDB" id="A0A1M5TVI7"/>
<evidence type="ECO:0000313" key="3">
    <source>
        <dbReference type="Proteomes" id="UP000184522"/>
    </source>
</evidence>
<keyword evidence="1" id="KW-0812">Transmembrane</keyword>
<proteinExistence type="predicted"/>
<dbReference type="EMBL" id="FQWS01000002">
    <property type="protein sequence ID" value="SHH54825.1"/>
    <property type="molecule type" value="Genomic_DNA"/>
</dbReference>
<protein>
    <submittedName>
        <fullName evidence="2">Uncharacterized protein</fullName>
    </submittedName>
</protein>